<dbReference type="PANTHER" id="PTHR19136">
    <property type="entry name" value="MOLYBDENUM COFACTOR GUANYLYLTRANSFERASE"/>
    <property type="match status" value="1"/>
</dbReference>
<evidence type="ECO:0000256" key="8">
    <source>
        <dbReference type="HAMAP-Rule" id="MF_00316"/>
    </source>
</evidence>
<comment type="subcellular location">
    <subcellularLocation>
        <location evidence="8">Cytoplasm</location>
    </subcellularLocation>
</comment>
<dbReference type="EMBL" id="JBEPLJ010000003">
    <property type="protein sequence ID" value="MET3584871.1"/>
    <property type="molecule type" value="Genomic_DNA"/>
</dbReference>
<evidence type="ECO:0000256" key="1">
    <source>
        <dbReference type="ARBA" id="ARBA00022490"/>
    </source>
</evidence>
<evidence type="ECO:0000256" key="7">
    <source>
        <dbReference type="ARBA" id="ARBA00023150"/>
    </source>
</evidence>
<keyword evidence="3 8" id="KW-0479">Metal-binding</keyword>
<name>A0ABV2H2U8_9HYPH</name>
<comment type="function">
    <text evidence="8">Transfers a GMP moiety from GTP to Mo-molybdopterin (Mo-MPT) cofactor (Moco or molybdenum cofactor) to form Mo-molybdopterin guanine dinucleotide (Mo-MGD) cofactor.</text>
</comment>
<dbReference type="Gene3D" id="3.90.550.10">
    <property type="entry name" value="Spore Coat Polysaccharide Biosynthesis Protein SpsA, Chain A"/>
    <property type="match status" value="1"/>
</dbReference>
<feature type="binding site" evidence="8">
    <location>
        <position position="23"/>
    </location>
    <ligand>
        <name>GTP</name>
        <dbReference type="ChEBI" id="CHEBI:37565"/>
    </ligand>
</feature>
<dbReference type="InterPro" id="IPR013482">
    <property type="entry name" value="Molybde_CF_guanTrfase"/>
</dbReference>
<evidence type="ECO:0000256" key="5">
    <source>
        <dbReference type="ARBA" id="ARBA00022842"/>
    </source>
</evidence>
<comment type="catalytic activity">
    <reaction evidence="8">
        <text>Mo-molybdopterin + GTP + H(+) = Mo-molybdopterin guanine dinucleotide + diphosphate</text>
        <dbReference type="Rhea" id="RHEA:34243"/>
        <dbReference type="ChEBI" id="CHEBI:15378"/>
        <dbReference type="ChEBI" id="CHEBI:33019"/>
        <dbReference type="ChEBI" id="CHEBI:37565"/>
        <dbReference type="ChEBI" id="CHEBI:71302"/>
        <dbReference type="ChEBI" id="CHEBI:71310"/>
        <dbReference type="EC" id="2.7.7.77"/>
    </reaction>
</comment>
<dbReference type="NCBIfam" id="TIGR02665">
    <property type="entry name" value="molyb_mobA"/>
    <property type="match status" value="1"/>
</dbReference>
<dbReference type="PANTHER" id="PTHR19136:SF81">
    <property type="entry name" value="MOLYBDENUM COFACTOR GUANYLYLTRANSFERASE"/>
    <property type="match status" value="1"/>
</dbReference>
<dbReference type="RefSeq" id="WP_312038801.1">
    <property type="nucleotide sequence ID" value="NZ_JALJRA010000003.1"/>
</dbReference>
<dbReference type="CDD" id="cd02503">
    <property type="entry name" value="MobA"/>
    <property type="match status" value="1"/>
</dbReference>
<evidence type="ECO:0000256" key="6">
    <source>
        <dbReference type="ARBA" id="ARBA00023134"/>
    </source>
</evidence>
<dbReference type="GO" id="GO:0061603">
    <property type="term" value="F:molybdenum cofactor guanylyltransferase activity"/>
    <property type="evidence" value="ECO:0007669"/>
    <property type="project" value="UniProtKB-EC"/>
</dbReference>
<keyword evidence="5 8" id="KW-0460">Magnesium</keyword>
<dbReference type="InterPro" id="IPR025877">
    <property type="entry name" value="MobA-like_NTP_Trfase"/>
</dbReference>
<comment type="caution">
    <text evidence="10">The sequence shown here is derived from an EMBL/GenBank/DDBJ whole genome shotgun (WGS) entry which is preliminary data.</text>
</comment>
<feature type="binding site" evidence="8">
    <location>
        <position position="102"/>
    </location>
    <ligand>
        <name>GTP</name>
        <dbReference type="ChEBI" id="CHEBI:37565"/>
    </ligand>
</feature>
<gene>
    <name evidence="8" type="primary">mobA</name>
    <name evidence="10" type="ORF">ABID21_000972</name>
</gene>
<dbReference type="SUPFAM" id="SSF53448">
    <property type="entry name" value="Nucleotide-diphospho-sugar transferases"/>
    <property type="match status" value="1"/>
</dbReference>
<evidence type="ECO:0000313" key="11">
    <source>
        <dbReference type="Proteomes" id="UP001549031"/>
    </source>
</evidence>
<keyword evidence="1 8" id="KW-0963">Cytoplasm</keyword>
<evidence type="ECO:0000256" key="2">
    <source>
        <dbReference type="ARBA" id="ARBA00022679"/>
    </source>
</evidence>
<comment type="cofactor">
    <cofactor evidence="8">
        <name>Mg(2+)</name>
        <dbReference type="ChEBI" id="CHEBI:18420"/>
    </cofactor>
</comment>
<dbReference type="Proteomes" id="UP001549031">
    <property type="component" value="Unassembled WGS sequence"/>
</dbReference>
<keyword evidence="2 8" id="KW-0808">Transferase</keyword>
<evidence type="ECO:0000256" key="3">
    <source>
        <dbReference type="ARBA" id="ARBA00022723"/>
    </source>
</evidence>
<feature type="binding site" evidence="8">
    <location>
        <position position="67"/>
    </location>
    <ligand>
        <name>GTP</name>
        <dbReference type="ChEBI" id="CHEBI:37565"/>
    </ligand>
</feature>
<keyword evidence="11" id="KW-1185">Reference proteome</keyword>
<dbReference type="Pfam" id="PF12804">
    <property type="entry name" value="NTP_transf_3"/>
    <property type="match status" value="1"/>
</dbReference>
<protein>
    <recommendedName>
        <fullName evidence="8">Molybdenum cofactor guanylyltransferase</fullName>
        <shortName evidence="8">MoCo guanylyltransferase</shortName>
        <ecNumber evidence="8">2.7.7.77</ecNumber>
    </recommendedName>
    <alternativeName>
        <fullName evidence="8">GTP:molybdopterin guanylyltransferase</fullName>
    </alternativeName>
    <alternativeName>
        <fullName evidence="8">Mo-MPT guanylyltransferase</fullName>
    </alternativeName>
    <alternativeName>
        <fullName evidence="8">Molybdopterin guanylyltransferase</fullName>
    </alternativeName>
    <alternativeName>
        <fullName evidence="8">Molybdopterin-guanine dinucleotide synthase</fullName>
        <shortName evidence="8">MGD synthase</shortName>
    </alternativeName>
</protein>
<accession>A0ABV2H2U8</accession>
<proteinExistence type="inferred from homology"/>
<sequence>MTEVPPPALVLAGGRSSRMGSDKLLLPFGSGTLLSHIAQRLAPQVSEVAVNAPSSMPLPPAFRRVPDTLPGQPGPLGGVLAGLHDIAARQPGTSHLLTVPSDAPFFPDDLAARLQAAASAPDIIAVASSEGRTHPVFGLWPVSAADDLETWLTEPDNRRLSAFLARHPTVAVHWQSVETPVGPLDPFINLNTPDNLEAARRYLEAMR</sequence>
<feature type="binding site" evidence="8">
    <location>
        <position position="51"/>
    </location>
    <ligand>
        <name>GTP</name>
        <dbReference type="ChEBI" id="CHEBI:37565"/>
    </ligand>
</feature>
<dbReference type="InterPro" id="IPR029044">
    <property type="entry name" value="Nucleotide-diphossugar_trans"/>
</dbReference>
<feature type="domain" description="MobA-like NTP transferase" evidence="9">
    <location>
        <begin position="8"/>
        <end position="167"/>
    </location>
</feature>
<feature type="binding site" evidence="8">
    <location>
        <begin position="11"/>
        <end position="13"/>
    </location>
    <ligand>
        <name>GTP</name>
        <dbReference type="ChEBI" id="CHEBI:37565"/>
    </ligand>
</feature>
<comment type="domain">
    <text evidence="8">The N-terminal domain determines nucleotide recognition and specific binding, while the C-terminal domain determines the specific binding to the target protein.</text>
</comment>
<organism evidence="10 11">
    <name type="scientific">Pseudorhizobium tarimense</name>
    <dbReference type="NCBI Taxonomy" id="1079109"/>
    <lineage>
        <taxon>Bacteria</taxon>
        <taxon>Pseudomonadati</taxon>
        <taxon>Pseudomonadota</taxon>
        <taxon>Alphaproteobacteria</taxon>
        <taxon>Hyphomicrobiales</taxon>
        <taxon>Rhizobiaceae</taxon>
        <taxon>Rhizobium/Agrobacterium group</taxon>
        <taxon>Pseudorhizobium</taxon>
    </lineage>
</organism>
<keyword evidence="4 8" id="KW-0547">Nucleotide-binding</keyword>
<feature type="binding site" evidence="8">
    <location>
        <position position="102"/>
    </location>
    <ligand>
        <name>Mg(2+)</name>
        <dbReference type="ChEBI" id="CHEBI:18420"/>
    </ligand>
</feature>
<comment type="subunit">
    <text evidence="8">Monomer.</text>
</comment>
<evidence type="ECO:0000313" key="10">
    <source>
        <dbReference type="EMBL" id="MET3584871.1"/>
    </source>
</evidence>
<evidence type="ECO:0000256" key="4">
    <source>
        <dbReference type="ARBA" id="ARBA00022741"/>
    </source>
</evidence>
<keyword evidence="10" id="KW-0548">Nucleotidyltransferase</keyword>
<keyword evidence="6 8" id="KW-0342">GTP-binding</keyword>
<dbReference type="HAMAP" id="MF_00316">
    <property type="entry name" value="MobA"/>
    <property type="match status" value="1"/>
</dbReference>
<reference evidence="10 11" key="1">
    <citation type="submission" date="2024-06" db="EMBL/GenBank/DDBJ databases">
        <title>Genomic Encyclopedia of Type Strains, Phase IV (KMG-IV): sequencing the most valuable type-strain genomes for metagenomic binning, comparative biology and taxonomic classification.</title>
        <authorList>
            <person name="Goeker M."/>
        </authorList>
    </citation>
    <scope>NUCLEOTIDE SEQUENCE [LARGE SCALE GENOMIC DNA]</scope>
    <source>
        <strain evidence="10 11">DSM 105042</strain>
    </source>
</reference>
<dbReference type="EC" id="2.7.7.77" evidence="8"/>
<evidence type="ECO:0000259" key="9">
    <source>
        <dbReference type="Pfam" id="PF12804"/>
    </source>
</evidence>
<comment type="similarity">
    <text evidence="8">Belongs to the MobA family.</text>
</comment>
<keyword evidence="7 8" id="KW-0501">Molybdenum cofactor biosynthesis</keyword>